<reference evidence="1 2" key="1">
    <citation type="submission" date="2013-09" db="EMBL/GenBank/DDBJ databases">
        <title>Whole genome sequencing of Halarchaeum acidiphilum strain MH1-52-1.</title>
        <authorList>
            <person name="Shimane Y."/>
            <person name="Minegishi H."/>
            <person name="Nishi S."/>
            <person name="Echigo A."/>
            <person name="Shuto A."/>
            <person name="Konishi M."/>
            <person name="Ito T."/>
            <person name="Ohkuma M."/>
            <person name="Ohta Y."/>
            <person name="Nagano Y."/>
            <person name="Tsubouchi T."/>
            <person name="Mori K."/>
            <person name="Usui K."/>
            <person name="Kamekura M."/>
            <person name="Usami R."/>
            <person name="Takaki Y."/>
            <person name="Hatada Y."/>
        </authorList>
    </citation>
    <scope>NUCLEOTIDE SEQUENCE [LARGE SCALE GENOMIC DNA]</scope>
    <source>
        <strain evidence="1 2">JCM 16109</strain>
    </source>
</reference>
<organism evidence="1 2">
    <name type="scientific">Halarchaeum acidiphilum MH1-52-1</name>
    <dbReference type="NCBI Taxonomy" id="1261545"/>
    <lineage>
        <taxon>Archaea</taxon>
        <taxon>Methanobacteriati</taxon>
        <taxon>Methanobacteriota</taxon>
        <taxon>Stenosarchaea group</taxon>
        <taxon>Halobacteria</taxon>
        <taxon>Halobacteriales</taxon>
        <taxon>Halobacteriaceae</taxon>
    </lineage>
</organism>
<sequence>MKVPITPDRCAIGHRCSSCMTLTGPRLERTRSRREYRIFRPLIDQPVEIVGLLDIDTTGFPFQRGNPRSNVPRVRCRLMPLAWS</sequence>
<protein>
    <submittedName>
        <fullName evidence="1">Uncharacterized protein</fullName>
    </submittedName>
</protein>
<accession>U3A7G1</accession>
<dbReference type="AlphaFoldDB" id="U3A7G1"/>
<keyword evidence="2" id="KW-1185">Reference proteome</keyword>
<proteinExistence type="predicted"/>
<dbReference type="EMBL" id="BATA01000082">
    <property type="protein sequence ID" value="GAD53624.1"/>
    <property type="molecule type" value="Genomic_DNA"/>
</dbReference>
<name>U3A7G1_9EURY</name>
<gene>
    <name evidence="1" type="ORF">MBEHAL_2384</name>
</gene>
<comment type="caution">
    <text evidence="1">The sequence shown here is derived from an EMBL/GenBank/DDBJ whole genome shotgun (WGS) entry which is preliminary data.</text>
</comment>
<evidence type="ECO:0000313" key="1">
    <source>
        <dbReference type="EMBL" id="GAD53624.1"/>
    </source>
</evidence>
<evidence type="ECO:0000313" key="2">
    <source>
        <dbReference type="Proteomes" id="UP000016986"/>
    </source>
</evidence>
<dbReference type="Proteomes" id="UP000016986">
    <property type="component" value="Unassembled WGS sequence"/>
</dbReference>